<gene>
    <name evidence="1" type="ORF">M9H77_26602</name>
</gene>
<name>A0ACC0ACB1_CATRO</name>
<protein>
    <submittedName>
        <fullName evidence="1">Uncharacterized protein</fullName>
    </submittedName>
</protein>
<reference evidence="2" key="1">
    <citation type="journal article" date="2023" name="Nat. Plants">
        <title>Single-cell RNA sequencing provides a high-resolution roadmap for understanding the multicellular compartmentation of specialized metabolism.</title>
        <authorList>
            <person name="Sun S."/>
            <person name="Shen X."/>
            <person name="Li Y."/>
            <person name="Li Y."/>
            <person name="Wang S."/>
            <person name="Li R."/>
            <person name="Zhang H."/>
            <person name="Shen G."/>
            <person name="Guo B."/>
            <person name="Wei J."/>
            <person name="Xu J."/>
            <person name="St-Pierre B."/>
            <person name="Chen S."/>
            <person name="Sun C."/>
        </authorList>
    </citation>
    <scope>NUCLEOTIDE SEQUENCE [LARGE SCALE GENOMIC DNA]</scope>
</reference>
<organism evidence="1 2">
    <name type="scientific">Catharanthus roseus</name>
    <name type="common">Madagascar periwinkle</name>
    <name type="synonym">Vinca rosea</name>
    <dbReference type="NCBI Taxonomy" id="4058"/>
    <lineage>
        <taxon>Eukaryota</taxon>
        <taxon>Viridiplantae</taxon>
        <taxon>Streptophyta</taxon>
        <taxon>Embryophyta</taxon>
        <taxon>Tracheophyta</taxon>
        <taxon>Spermatophyta</taxon>
        <taxon>Magnoliopsida</taxon>
        <taxon>eudicotyledons</taxon>
        <taxon>Gunneridae</taxon>
        <taxon>Pentapetalae</taxon>
        <taxon>asterids</taxon>
        <taxon>lamiids</taxon>
        <taxon>Gentianales</taxon>
        <taxon>Apocynaceae</taxon>
        <taxon>Rauvolfioideae</taxon>
        <taxon>Vinceae</taxon>
        <taxon>Catharanthinae</taxon>
        <taxon>Catharanthus</taxon>
    </lineage>
</organism>
<accession>A0ACC0ACB1</accession>
<evidence type="ECO:0000313" key="1">
    <source>
        <dbReference type="EMBL" id="KAI5657809.1"/>
    </source>
</evidence>
<comment type="caution">
    <text evidence="1">The sequence shown here is derived from an EMBL/GenBank/DDBJ whole genome shotgun (WGS) entry which is preliminary data.</text>
</comment>
<sequence length="244" mass="26574">MDSLVLISRAAAFGPSGVGKCIKLSFLPEEMADVQQKVLPSPPAATIDEESAAVQSKQIRRKTCVLVTVFIATFLVVDALLFVALDLTLLRVESPNYRLQSVTIENLRVSNSTAASPSFGMQVNAQVTLRNRNFGPYEFYDGYLTFSYGGKPVGEAVVTESRVKLRSTKTMGILVNVTSKTAAPSGNQSLGKDIESGLLRMTAVSNLRGQVKFVRVFPKDKSAELKCDLTINLVKKIVQELICH</sequence>
<dbReference type="Proteomes" id="UP001060085">
    <property type="component" value="Linkage Group LG06"/>
</dbReference>
<keyword evidence="2" id="KW-1185">Reference proteome</keyword>
<evidence type="ECO:0000313" key="2">
    <source>
        <dbReference type="Proteomes" id="UP001060085"/>
    </source>
</evidence>
<dbReference type="EMBL" id="CM044706">
    <property type="protein sequence ID" value="KAI5657809.1"/>
    <property type="molecule type" value="Genomic_DNA"/>
</dbReference>
<proteinExistence type="predicted"/>